<dbReference type="OrthoDB" id="5508922at2"/>
<dbReference type="eggNOG" id="COG2193">
    <property type="taxonomic scope" value="Bacteria"/>
</dbReference>
<dbReference type="InterPro" id="IPR009040">
    <property type="entry name" value="Ferritin-like_diiron"/>
</dbReference>
<dbReference type="STRING" id="530564.Psta_4002"/>
<dbReference type="GO" id="GO:0005829">
    <property type="term" value="C:cytosol"/>
    <property type="evidence" value="ECO:0007669"/>
    <property type="project" value="TreeGrafter"/>
</dbReference>
<dbReference type="GO" id="GO:0004322">
    <property type="term" value="F:ferroxidase activity"/>
    <property type="evidence" value="ECO:0007669"/>
    <property type="project" value="TreeGrafter"/>
</dbReference>
<dbReference type="PROSITE" id="PS50905">
    <property type="entry name" value="FERRITIN_LIKE"/>
    <property type="match status" value="1"/>
</dbReference>
<dbReference type="PANTHER" id="PTHR30295">
    <property type="entry name" value="BACTERIOFERRITIN"/>
    <property type="match status" value="1"/>
</dbReference>
<dbReference type="GO" id="GO:0020037">
    <property type="term" value="F:heme binding"/>
    <property type="evidence" value="ECO:0007669"/>
    <property type="project" value="TreeGrafter"/>
</dbReference>
<accession>D2R245</accession>
<dbReference type="KEGG" id="psl:Psta_4002"/>
<dbReference type="EMBL" id="CP001848">
    <property type="protein sequence ID" value="ADB18656.1"/>
    <property type="molecule type" value="Genomic_DNA"/>
</dbReference>
<evidence type="ECO:0000313" key="4">
    <source>
        <dbReference type="EMBL" id="ADB18656.1"/>
    </source>
</evidence>
<dbReference type="InterPro" id="IPR012347">
    <property type="entry name" value="Ferritin-like"/>
</dbReference>
<dbReference type="GO" id="GO:0006879">
    <property type="term" value="P:intracellular iron ion homeostasis"/>
    <property type="evidence" value="ECO:0007669"/>
    <property type="project" value="UniProtKB-KW"/>
</dbReference>
<feature type="domain" description="Ferritin-like diiron" evidence="3">
    <location>
        <begin position="1"/>
        <end position="141"/>
    </location>
</feature>
<dbReference type="Proteomes" id="UP000001887">
    <property type="component" value="Chromosome"/>
</dbReference>
<name>D2R245_PIRSD</name>
<dbReference type="AlphaFoldDB" id="D2R245"/>
<keyword evidence="5" id="KW-1185">Reference proteome</keyword>
<dbReference type="HOGENOM" id="CLU_122243_0_0_0"/>
<evidence type="ECO:0000256" key="1">
    <source>
        <dbReference type="ARBA" id="ARBA00022434"/>
    </source>
</evidence>
<dbReference type="PANTHER" id="PTHR30295:SF0">
    <property type="entry name" value="BACTERIOFERRITIN"/>
    <property type="match status" value="1"/>
</dbReference>
<dbReference type="SUPFAM" id="SSF47240">
    <property type="entry name" value="Ferritin-like"/>
    <property type="match status" value="1"/>
</dbReference>
<organism evidence="4 5">
    <name type="scientific">Pirellula staleyi (strain ATCC 27377 / DSM 6068 / ICPB 4128)</name>
    <name type="common">Pirella staleyi</name>
    <dbReference type="NCBI Taxonomy" id="530564"/>
    <lineage>
        <taxon>Bacteria</taxon>
        <taxon>Pseudomonadati</taxon>
        <taxon>Planctomycetota</taxon>
        <taxon>Planctomycetia</taxon>
        <taxon>Pirellulales</taxon>
        <taxon>Pirellulaceae</taxon>
        <taxon>Pirellula</taxon>
    </lineage>
</organism>
<reference evidence="4 5" key="1">
    <citation type="journal article" date="2009" name="Stand. Genomic Sci.">
        <title>Complete genome sequence of Pirellula staleyi type strain (ATCC 27377).</title>
        <authorList>
            <person name="Clum A."/>
            <person name="Tindall B.J."/>
            <person name="Sikorski J."/>
            <person name="Ivanova N."/>
            <person name="Mavrommatis K."/>
            <person name="Lucas S."/>
            <person name="Glavina del Rio T."/>
            <person name="Nolan M."/>
            <person name="Chen F."/>
            <person name="Tice H."/>
            <person name="Pitluck S."/>
            <person name="Cheng J.F."/>
            <person name="Chertkov O."/>
            <person name="Brettin T."/>
            <person name="Han C."/>
            <person name="Detter J.C."/>
            <person name="Kuske C."/>
            <person name="Bruce D."/>
            <person name="Goodwin L."/>
            <person name="Ovchinikova G."/>
            <person name="Pati A."/>
            <person name="Mikhailova N."/>
            <person name="Chen A."/>
            <person name="Palaniappan K."/>
            <person name="Land M."/>
            <person name="Hauser L."/>
            <person name="Chang Y.J."/>
            <person name="Jeffries C.D."/>
            <person name="Chain P."/>
            <person name="Rohde M."/>
            <person name="Goker M."/>
            <person name="Bristow J."/>
            <person name="Eisen J.A."/>
            <person name="Markowitz V."/>
            <person name="Hugenholtz P."/>
            <person name="Kyrpides N.C."/>
            <person name="Klenk H.P."/>
            <person name="Lapidus A."/>
        </authorList>
    </citation>
    <scope>NUCLEOTIDE SEQUENCE [LARGE SCALE GENOMIC DNA]</scope>
    <source>
        <strain evidence="5">ATCC 27377 / DSM 6068 / ICPB 4128</strain>
    </source>
</reference>
<dbReference type="InterPro" id="IPR008331">
    <property type="entry name" value="Ferritin_DPS_dom"/>
</dbReference>
<keyword evidence="2" id="KW-0408">Iron</keyword>
<proteinExistence type="predicted"/>
<dbReference type="GO" id="GO:0008199">
    <property type="term" value="F:ferric iron binding"/>
    <property type="evidence" value="ECO:0007669"/>
    <property type="project" value="InterPro"/>
</dbReference>
<sequence length="152" mass="16774">MDKSKLIDKLNECLRHEWTGVAQYAQAGFVVAGLWREVYSDKFFDSAKESFGHAKLVGEKIVAMGGVPSVERNPVKQSDDLQELLKMALEFESKAVKVYSEALELAEGDRALIVFLEDILKEEQEGVDELTRILRDPKAVAASIGSSATKVG</sequence>
<keyword evidence="1" id="KW-0409">Iron storage</keyword>
<dbReference type="InterPro" id="IPR009078">
    <property type="entry name" value="Ferritin-like_SF"/>
</dbReference>
<evidence type="ECO:0000259" key="3">
    <source>
        <dbReference type="PROSITE" id="PS50905"/>
    </source>
</evidence>
<evidence type="ECO:0000313" key="5">
    <source>
        <dbReference type="Proteomes" id="UP000001887"/>
    </source>
</evidence>
<protein>
    <submittedName>
        <fullName evidence="4">Ferritin Dps family protein</fullName>
    </submittedName>
</protein>
<gene>
    <name evidence="4" type="ordered locus">Psta_4002</name>
</gene>
<evidence type="ECO:0000256" key="2">
    <source>
        <dbReference type="ARBA" id="ARBA00023004"/>
    </source>
</evidence>
<dbReference type="Gene3D" id="1.20.1260.10">
    <property type="match status" value="1"/>
</dbReference>
<dbReference type="Pfam" id="PF00210">
    <property type="entry name" value="Ferritin"/>
    <property type="match status" value="1"/>
</dbReference>